<protein>
    <submittedName>
        <fullName evidence="8">4Fe-4S dicluster protein</fullName>
    </submittedName>
</protein>
<dbReference type="InterPro" id="IPR009051">
    <property type="entry name" value="Helical_ferredxn"/>
</dbReference>
<dbReference type="Gene3D" id="1.10.1060.10">
    <property type="entry name" value="Alpha-helical ferredoxin"/>
    <property type="match status" value="1"/>
</dbReference>
<dbReference type="AlphaFoldDB" id="A0A370Q558"/>
<dbReference type="PROSITE" id="PS00198">
    <property type="entry name" value="4FE4S_FER_1"/>
    <property type="match status" value="2"/>
</dbReference>
<keyword evidence="2" id="KW-0479">Metal-binding</keyword>
<keyword evidence="3" id="KW-0560">Oxidoreductase</keyword>
<evidence type="ECO:0000256" key="2">
    <source>
        <dbReference type="ARBA" id="ARBA00022723"/>
    </source>
</evidence>
<evidence type="ECO:0000313" key="8">
    <source>
        <dbReference type="EMBL" id="RDK83511.1"/>
    </source>
</evidence>
<keyword evidence="6" id="KW-0472">Membrane</keyword>
<dbReference type="InterPro" id="IPR017896">
    <property type="entry name" value="4Fe4S_Fe-S-bd"/>
</dbReference>
<keyword evidence="4" id="KW-0408">Iron</keyword>
<dbReference type="SUPFAM" id="SSF46548">
    <property type="entry name" value="alpha-helical ferredoxin"/>
    <property type="match status" value="1"/>
</dbReference>
<feature type="domain" description="4Fe-4S ferredoxin-type" evidence="7">
    <location>
        <begin position="308"/>
        <end position="340"/>
    </location>
</feature>
<keyword evidence="6" id="KW-0812">Transmembrane</keyword>
<sequence>MAYITKILFLIALVLGVGYFTYNIRKVISRIKLGQEVDTSDHKKQRWSNVVRIALGQSKMVVRPIAGLLHIVVYVGFIIINIEVLEIIIDGLFGTHRVLSFLGPVYDVLIGSFEILALLVLLGVIFFWTRRNIQKIKRFWAREMTSWPKNDANIILYFEMVLMILFLVMNAADLALQRGVAAGTFTSETASHYIQVGSYPVSQFIAFLFQGMSEGTLIVIERSAWWLHILGILVFLNYLYFSKHLHIILAFPNVYFGKVVPKGKFKNLDSVTNEVKLMMDPSADPYAAPPEGAETPAKFGASDVMDLSRIQLLNAYTCTECGRCTSECPANITGKKLSPRKIMMDTRDRLEEVGKNMEANGGEFKDDGKQLLDDYILREELWACTTCNACVEACPVSIDPLSIIMDMRQYLVMEQSAAPNELNVTMTNIENNSAPWPFNQMDRLNWKNEN</sequence>
<evidence type="ECO:0000256" key="1">
    <source>
        <dbReference type="ARBA" id="ARBA00022485"/>
    </source>
</evidence>
<feature type="domain" description="4Fe-4S ferredoxin-type" evidence="7">
    <location>
        <begin position="373"/>
        <end position="406"/>
    </location>
</feature>
<name>A0A370Q558_9FLAO</name>
<evidence type="ECO:0000259" key="7">
    <source>
        <dbReference type="PROSITE" id="PS51379"/>
    </source>
</evidence>
<evidence type="ECO:0000256" key="4">
    <source>
        <dbReference type="ARBA" id="ARBA00023004"/>
    </source>
</evidence>
<feature type="transmembrane region" description="Helical" evidence="6">
    <location>
        <begin position="154"/>
        <end position="172"/>
    </location>
</feature>
<organism evidence="8 9">
    <name type="scientific">Marinirhabdus gelatinilytica</name>
    <dbReference type="NCBI Taxonomy" id="1703343"/>
    <lineage>
        <taxon>Bacteria</taxon>
        <taxon>Pseudomonadati</taxon>
        <taxon>Bacteroidota</taxon>
        <taxon>Flavobacteriia</taxon>
        <taxon>Flavobacteriales</taxon>
        <taxon>Flavobacteriaceae</taxon>
    </lineage>
</organism>
<keyword evidence="9" id="KW-1185">Reference proteome</keyword>
<evidence type="ECO:0000313" key="9">
    <source>
        <dbReference type="Proteomes" id="UP000255317"/>
    </source>
</evidence>
<dbReference type="GO" id="GO:0046872">
    <property type="term" value="F:metal ion binding"/>
    <property type="evidence" value="ECO:0007669"/>
    <property type="project" value="UniProtKB-KW"/>
</dbReference>
<accession>A0A370Q558</accession>
<keyword evidence="6" id="KW-1133">Transmembrane helix</keyword>
<feature type="transmembrane region" description="Helical" evidence="6">
    <location>
        <begin position="65"/>
        <end position="89"/>
    </location>
</feature>
<keyword evidence="1" id="KW-0004">4Fe-4S</keyword>
<dbReference type="GO" id="GO:0005886">
    <property type="term" value="C:plasma membrane"/>
    <property type="evidence" value="ECO:0007669"/>
    <property type="project" value="TreeGrafter"/>
</dbReference>
<dbReference type="RefSeq" id="WP_115124640.1">
    <property type="nucleotide sequence ID" value="NZ_QRAO01000007.1"/>
</dbReference>
<dbReference type="PANTHER" id="PTHR43255">
    <property type="entry name" value="IRON-SULFUR-BINDING OXIDOREDUCTASE FADF-RELATED-RELATED"/>
    <property type="match status" value="1"/>
</dbReference>
<dbReference type="OrthoDB" id="9769677at2"/>
<dbReference type="InterPro" id="IPR036197">
    <property type="entry name" value="NarG-like_sf"/>
</dbReference>
<dbReference type="Pfam" id="PF13187">
    <property type="entry name" value="Fer4_9"/>
    <property type="match status" value="1"/>
</dbReference>
<comment type="caution">
    <text evidence="8">The sequence shown here is derived from an EMBL/GenBank/DDBJ whole genome shotgun (WGS) entry which is preliminary data.</text>
</comment>
<dbReference type="Proteomes" id="UP000255317">
    <property type="component" value="Unassembled WGS sequence"/>
</dbReference>
<feature type="transmembrane region" description="Helical" evidence="6">
    <location>
        <begin position="109"/>
        <end position="128"/>
    </location>
</feature>
<evidence type="ECO:0000256" key="5">
    <source>
        <dbReference type="ARBA" id="ARBA00023014"/>
    </source>
</evidence>
<feature type="transmembrane region" description="Helical" evidence="6">
    <location>
        <begin position="6"/>
        <end position="24"/>
    </location>
</feature>
<dbReference type="InterPro" id="IPR051460">
    <property type="entry name" value="HdrC_iron-sulfur_subunit"/>
</dbReference>
<dbReference type="SUPFAM" id="SSF103501">
    <property type="entry name" value="Respiratory nitrate reductase 1 gamma chain"/>
    <property type="match status" value="1"/>
</dbReference>
<dbReference type="GO" id="GO:0016491">
    <property type="term" value="F:oxidoreductase activity"/>
    <property type="evidence" value="ECO:0007669"/>
    <property type="project" value="UniProtKB-KW"/>
</dbReference>
<evidence type="ECO:0000256" key="6">
    <source>
        <dbReference type="SAM" id="Phobius"/>
    </source>
</evidence>
<dbReference type="PANTHER" id="PTHR43255:SF1">
    <property type="entry name" value="IRON-SULFUR-BINDING OXIDOREDUCTASE FADF-RELATED"/>
    <property type="match status" value="1"/>
</dbReference>
<dbReference type="EMBL" id="QRAO01000007">
    <property type="protein sequence ID" value="RDK83511.1"/>
    <property type="molecule type" value="Genomic_DNA"/>
</dbReference>
<dbReference type="InterPro" id="IPR017900">
    <property type="entry name" value="4Fe4S_Fe_S_CS"/>
</dbReference>
<dbReference type="PROSITE" id="PS51379">
    <property type="entry name" value="4FE4S_FER_2"/>
    <property type="match status" value="2"/>
</dbReference>
<dbReference type="Gene3D" id="1.20.950.20">
    <property type="entry name" value="Transmembrane di-heme cytochromes, Chain C"/>
    <property type="match status" value="1"/>
</dbReference>
<feature type="transmembrane region" description="Helical" evidence="6">
    <location>
        <begin position="224"/>
        <end position="241"/>
    </location>
</feature>
<gene>
    <name evidence="8" type="ORF">C8D94_10748</name>
</gene>
<keyword evidence="5" id="KW-0411">Iron-sulfur</keyword>
<proteinExistence type="predicted"/>
<evidence type="ECO:0000256" key="3">
    <source>
        <dbReference type="ARBA" id="ARBA00023002"/>
    </source>
</evidence>
<dbReference type="GO" id="GO:0051539">
    <property type="term" value="F:4 iron, 4 sulfur cluster binding"/>
    <property type="evidence" value="ECO:0007669"/>
    <property type="project" value="UniProtKB-KW"/>
</dbReference>
<reference evidence="8 9" key="1">
    <citation type="submission" date="2018-07" db="EMBL/GenBank/DDBJ databases">
        <title>Genomic Encyclopedia of Type Strains, Phase IV (KMG-IV): sequencing the most valuable type-strain genomes for metagenomic binning, comparative biology and taxonomic classification.</title>
        <authorList>
            <person name="Goeker M."/>
        </authorList>
    </citation>
    <scope>NUCLEOTIDE SEQUENCE [LARGE SCALE GENOMIC DNA]</scope>
    <source>
        <strain evidence="8 9">DSM 101478</strain>
    </source>
</reference>